<feature type="region of interest" description="Disordered" evidence="5">
    <location>
        <begin position="1"/>
        <end position="31"/>
    </location>
</feature>
<evidence type="ECO:0000256" key="2">
    <source>
        <dbReference type="ARBA" id="ARBA00012737"/>
    </source>
</evidence>
<dbReference type="RefSeq" id="WP_399649540.1">
    <property type="nucleotide sequence ID" value="NZ_JBITYG010000004.1"/>
</dbReference>
<dbReference type="InterPro" id="IPR001962">
    <property type="entry name" value="Asn_synthase"/>
</dbReference>
<dbReference type="Gene3D" id="3.60.20.10">
    <property type="entry name" value="Glutamine Phosphoribosylpyrophosphate, subunit 1, domain 1"/>
    <property type="match status" value="1"/>
</dbReference>
<evidence type="ECO:0000256" key="1">
    <source>
        <dbReference type="ARBA" id="ARBA00005187"/>
    </source>
</evidence>
<accession>A0ABW8C712</accession>
<dbReference type="EMBL" id="JBITYG010000004">
    <property type="protein sequence ID" value="MFI9102203.1"/>
    <property type="molecule type" value="Genomic_DNA"/>
</dbReference>
<dbReference type="InterPro" id="IPR029055">
    <property type="entry name" value="Ntn_hydrolases_N"/>
</dbReference>
<dbReference type="Proteomes" id="UP001614394">
    <property type="component" value="Unassembled WGS sequence"/>
</dbReference>
<evidence type="ECO:0000259" key="6">
    <source>
        <dbReference type="Pfam" id="PF00733"/>
    </source>
</evidence>
<dbReference type="NCBIfam" id="NF033561">
    <property type="entry name" value="macrolact_Ik_Al"/>
    <property type="match status" value="1"/>
</dbReference>
<dbReference type="SUPFAM" id="SSF56235">
    <property type="entry name" value="N-terminal nucleophile aminohydrolases (Ntn hydrolases)"/>
    <property type="match status" value="1"/>
</dbReference>
<dbReference type="PANTHER" id="PTHR43284:SF1">
    <property type="entry name" value="ASPARAGINE SYNTHETASE"/>
    <property type="match status" value="1"/>
</dbReference>
<keyword evidence="3" id="KW-0061">Asparagine biosynthesis</keyword>
<dbReference type="InterPro" id="IPR014729">
    <property type="entry name" value="Rossmann-like_a/b/a_fold"/>
</dbReference>
<dbReference type="SUPFAM" id="SSF52402">
    <property type="entry name" value="Adenine nucleotide alpha hydrolases-like"/>
    <property type="match status" value="1"/>
</dbReference>
<name>A0ABW8C712_9ACTN</name>
<organism evidence="7 8">
    <name type="scientific">Streptomyces fildesensis</name>
    <dbReference type="NCBI Taxonomy" id="375757"/>
    <lineage>
        <taxon>Bacteria</taxon>
        <taxon>Bacillati</taxon>
        <taxon>Actinomycetota</taxon>
        <taxon>Actinomycetes</taxon>
        <taxon>Kitasatosporales</taxon>
        <taxon>Streptomycetaceae</taxon>
        <taxon>Streptomyces</taxon>
    </lineage>
</organism>
<dbReference type="Pfam" id="PF00733">
    <property type="entry name" value="Asn_synthase"/>
    <property type="match status" value="1"/>
</dbReference>
<reference evidence="7 8" key="1">
    <citation type="submission" date="2024-10" db="EMBL/GenBank/DDBJ databases">
        <title>The Natural Products Discovery Center: Release of the First 8490 Sequenced Strains for Exploring Actinobacteria Biosynthetic Diversity.</title>
        <authorList>
            <person name="Kalkreuter E."/>
            <person name="Kautsar S.A."/>
            <person name="Yang D."/>
            <person name="Bader C.D."/>
            <person name="Teijaro C.N."/>
            <person name="Fluegel L."/>
            <person name="Davis C.M."/>
            <person name="Simpson J.R."/>
            <person name="Lauterbach L."/>
            <person name="Steele A.D."/>
            <person name="Gui C."/>
            <person name="Meng S."/>
            <person name="Li G."/>
            <person name="Viehrig K."/>
            <person name="Ye F."/>
            <person name="Su P."/>
            <person name="Kiefer A.F."/>
            <person name="Nichols A."/>
            <person name="Cepeda A.J."/>
            <person name="Yan W."/>
            <person name="Fan B."/>
            <person name="Jiang Y."/>
            <person name="Adhikari A."/>
            <person name="Zheng C.-J."/>
            <person name="Schuster L."/>
            <person name="Cowan T.M."/>
            <person name="Smanski M.J."/>
            <person name="Chevrette M.G."/>
            <person name="De Carvalho L.P.S."/>
            <person name="Shen B."/>
        </authorList>
    </citation>
    <scope>NUCLEOTIDE SEQUENCE [LARGE SCALE GENOMIC DNA]</scope>
    <source>
        <strain evidence="7 8">NPDC053399</strain>
    </source>
</reference>
<feature type="compositionally biased region" description="Basic and acidic residues" evidence="5">
    <location>
        <begin position="16"/>
        <end position="29"/>
    </location>
</feature>
<keyword evidence="8" id="KW-1185">Reference proteome</keyword>
<feature type="domain" description="Asparagine synthetase" evidence="6">
    <location>
        <begin position="221"/>
        <end position="613"/>
    </location>
</feature>
<evidence type="ECO:0000256" key="5">
    <source>
        <dbReference type="SAM" id="MobiDB-lite"/>
    </source>
</evidence>
<dbReference type="InterPro" id="IPR051786">
    <property type="entry name" value="ASN_synthetase/amidase"/>
</dbReference>
<sequence>MAGTFPGPAAPVPESADAHAAPHDPRHFPPDFPAHGMSRVWPGLSALWSKGPWRAGELRGVTYQGTGLVTMGQCFADDRQLRAGLVQVVESDRWEAVTRWPGSYLVIVARDDELLAFSDLAGQFPLYYCPVPGRVGFGSQPAIAAAAAGIPVRPDRVTVAAQILCPTAGPLLGERSVLDGVHRLGGGRALRIDAAGHPESWTYDPLLPDRHASLADGAEALRTALTAAVGARVDLGERLTADLSGGLDSTSLAFLAAQRTPAPLPVFVYHHPDAPSGDLEYAQRFARLDGRLELTVLPGSRQTLTYHGLDQVRPAGQPEAAAVNSARLRVRLTGIAAGGSTIHLGGEGGDALLVPGAGYLADLARQGGPRTFGRHCREVARARREAPTAVAVRALRLAGRSPAGALKRLADRLERPSEGIPQWLDTIAWWPDPGSEAGWLTGAMRGELAGLARSRARTEPVTPSLGAGDLAALTELRIAATVQQQLSETAREFDVWPHAPFLDNDVVRACTGLPSYRRADPRTVKPLLGAALAGLVPEPVLTRRGKGNYTAEDYQGARLHAHEIRSVLTGSRLADLGIIDPRAVTGSLDRVLMGIRAPLPALNRLLSAELWLRGLD</sequence>
<protein>
    <recommendedName>
        <fullName evidence="2">asparagine synthase (glutamine-hydrolyzing)</fullName>
        <ecNumber evidence="2">6.3.5.4</ecNumber>
    </recommendedName>
</protein>
<evidence type="ECO:0000313" key="8">
    <source>
        <dbReference type="Proteomes" id="UP001614394"/>
    </source>
</evidence>
<evidence type="ECO:0000256" key="4">
    <source>
        <dbReference type="ARBA" id="ARBA00048741"/>
    </source>
</evidence>
<comment type="catalytic activity">
    <reaction evidence="4">
        <text>L-aspartate + L-glutamine + ATP + H2O = L-asparagine + L-glutamate + AMP + diphosphate + H(+)</text>
        <dbReference type="Rhea" id="RHEA:12228"/>
        <dbReference type="ChEBI" id="CHEBI:15377"/>
        <dbReference type="ChEBI" id="CHEBI:15378"/>
        <dbReference type="ChEBI" id="CHEBI:29985"/>
        <dbReference type="ChEBI" id="CHEBI:29991"/>
        <dbReference type="ChEBI" id="CHEBI:30616"/>
        <dbReference type="ChEBI" id="CHEBI:33019"/>
        <dbReference type="ChEBI" id="CHEBI:58048"/>
        <dbReference type="ChEBI" id="CHEBI:58359"/>
        <dbReference type="ChEBI" id="CHEBI:456215"/>
        <dbReference type="EC" id="6.3.5.4"/>
    </reaction>
</comment>
<proteinExistence type="predicted"/>
<comment type="pathway">
    <text evidence="1">Amino-acid biosynthesis; L-asparagine biosynthesis; L-asparagine from L-aspartate (L-Gln route): step 1/1.</text>
</comment>
<dbReference type="Gene3D" id="3.40.50.620">
    <property type="entry name" value="HUPs"/>
    <property type="match status" value="2"/>
</dbReference>
<evidence type="ECO:0000256" key="3">
    <source>
        <dbReference type="ARBA" id="ARBA00022888"/>
    </source>
</evidence>
<gene>
    <name evidence="7" type="ORF">ACIGXA_16920</name>
</gene>
<dbReference type="PANTHER" id="PTHR43284">
    <property type="entry name" value="ASPARAGINE SYNTHETASE (GLUTAMINE-HYDROLYZING)"/>
    <property type="match status" value="1"/>
</dbReference>
<comment type="caution">
    <text evidence="7">The sequence shown here is derived from an EMBL/GenBank/DDBJ whole genome shotgun (WGS) entry which is preliminary data.</text>
</comment>
<keyword evidence="3" id="KW-0028">Amino-acid biosynthesis</keyword>
<dbReference type="EC" id="6.3.5.4" evidence="2"/>
<evidence type="ECO:0000313" key="7">
    <source>
        <dbReference type="EMBL" id="MFI9102203.1"/>
    </source>
</evidence>